<evidence type="ECO:0000313" key="4">
    <source>
        <dbReference type="Proteomes" id="UP000681131"/>
    </source>
</evidence>
<organism evidence="1 3">
    <name type="scientific">Francisella adeliensis</name>
    <dbReference type="NCBI Taxonomy" id="2007306"/>
    <lineage>
        <taxon>Bacteria</taxon>
        <taxon>Pseudomonadati</taxon>
        <taxon>Pseudomonadota</taxon>
        <taxon>Gammaproteobacteria</taxon>
        <taxon>Thiotrichales</taxon>
        <taxon>Francisellaceae</taxon>
        <taxon>Francisella</taxon>
    </lineage>
</organism>
<proteinExistence type="predicted"/>
<gene>
    <name evidence="1" type="ORF">CDH04_08290</name>
    <name evidence="2" type="ORF">FZC43_08295</name>
</gene>
<dbReference type="EMBL" id="CP021781">
    <property type="protein sequence ID" value="AXA34394.1"/>
    <property type="molecule type" value="Genomic_DNA"/>
</dbReference>
<dbReference type="AlphaFoldDB" id="A0A2Z4Y032"/>
<reference evidence="2 4" key="2">
    <citation type="submission" date="2019-08" db="EMBL/GenBank/DDBJ databases">
        <title>Complete genome sequences of Francisella adeliensis (FSC1325 and FSC1326).</title>
        <authorList>
            <person name="Ohrman C."/>
            <person name="Uneklint I."/>
            <person name="Vallesi A."/>
            <person name="Karlsson L."/>
            <person name="Sjodin A."/>
        </authorList>
    </citation>
    <scope>NUCLEOTIDE SEQUENCE [LARGE SCALE GENOMIC DNA]</scope>
    <source>
        <strain evidence="2 4">FSC1325</strain>
    </source>
</reference>
<dbReference type="KEGG" id="fad:CDH04_08290"/>
<accession>A0A2Z4Y032</accession>
<sequence>MQYNHFNHPTQKLPNYGSIPYFAYRKLADDKKEILYLLDQLKSQIISCTELYNNIEVANEKMNWWLKELNNLKSNKTISSPQLKKLESAFNNNTLYDYLIEDVSHSIENSSNTKRNFIAHIHKNFIGIETLKALYLNNFDDIDKQQIAQINANNEIVRHIFCMPKHFYNHIIFDEKISPSMTKEDFKGITQRWLKSFSTVKANKSLNPLLKTNAIHKKMAKKLIKEIDNPFKETISFSPLNLLFYSI</sequence>
<keyword evidence="4" id="KW-1185">Reference proteome</keyword>
<name>A0A2Z4Y032_9GAMM</name>
<evidence type="ECO:0000313" key="1">
    <source>
        <dbReference type="EMBL" id="AXA34394.1"/>
    </source>
</evidence>
<dbReference type="RefSeq" id="WP_112870571.1">
    <property type="nucleotide sequence ID" value="NZ_CP021781.1"/>
</dbReference>
<reference evidence="1 3" key="1">
    <citation type="submission" date="2017-06" db="EMBL/GenBank/DDBJ databases">
        <title>Complete genome of Francisella adeliensis.</title>
        <authorList>
            <person name="Vallesi A."/>
            <person name="Sjodin A."/>
        </authorList>
    </citation>
    <scope>NUCLEOTIDE SEQUENCE [LARGE SCALE GENOMIC DNA]</scope>
    <source>
        <strain evidence="1 3">FDC440</strain>
    </source>
</reference>
<dbReference type="Proteomes" id="UP000251120">
    <property type="component" value="Chromosome"/>
</dbReference>
<dbReference type="Proteomes" id="UP000681131">
    <property type="component" value="Chromosome"/>
</dbReference>
<dbReference type="OrthoDB" id="5622938at2"/>
<dbReference type="EMBL" id="CP043424">
    <property type="protein sequence ID" value="QIW12640.1"/>
    <property type="molecule type" value="Genomic_DNA"/>
</dbReference>
<protein>
    <submittedName>
        <fullName evidence="1">Uncharacterized protein</fullName>
    </submittedName>
</protein>
<evidence type="ECO:0000313" key="3">
    <source>
        <dbReference type="Proteomes" id="UP000251120"/>
    </source>
</evidence>
<evidence type="ECO:0000313" key="2">
    <source>
        <dbReference type="EMBL" id="QIW12640.1"/>
    </source>
</evidence>